<keyword evidence="3" id="KW-1185">Reference proteome</keyword>
<evidence type="ECO:0000256" key="1">
    <source>
        <dbReference type="SAM" id="MobiDB-lite"/>
    </source>
</evidence>
<evidence type="ECO:0000313" key="3">
    <source>
        <dbReference type="Proteomes" id="UP000023152"/>
    </source>
</evidence>
<evidence type="ECO:0000313" key="2">
    <source>
        <dbReference type="EMBL" id="ETO28707.1"/>
    </source>
</evidence>
<dbReference type="CDD" id="cd09917">
    <property type="entry name" value="F-box_SF"/>
    <property type="match status" value="1"/>
</dbReference>
<feature type="compositionally biased region" description="Basic residues" evidence="1">
    <location>
        <begin position="54"/>
        <end position="67"/>
    </location>
</feature>
<sequence length="350" mass="40864">MKEESTNKVMEKKEAEKIANELKRNPGTDWNTQRNRHTLLDEIKMLKEGGDTQKKKKKKKKSRKTGIRRAYESIGAKKQTPKDQLRKVMKYGQDNKDNPAARHVLHQLVERSPMEMKHQFVKLLNELNQPEWSALMHVLVDHFNDYTDKGRYGEDGYENEVKNKKDNEEKEEEEQEEENVPEYGFLEEMFGTSVGTNATEHPVGDDVWVNNIMSYLSTKEISRLTATCRYFYGIHCMQQLKHEYRITLGGSGLESLRGKLQMFREKRIDKNTDFVNKCKYIRLQILPTCYLSMSKLKRYPSLSMNQNEEDLWSALCLQPLPANVSQLYIEFDPNLNLEGVIDLNTSAPFP</sequence>
<name>X6NTT5_RETFI</name>
<reference evidence="2 3" key="1">
    <citation type="journal article" date="2013" name="Curr. Biol.">
        <title>The Genome of the Foraminiferan Reticulomyxa filosa.</title>
        <authorList>
            <person name="Glockner G."/>
            <person name="Hulsmann N."/>
            <person name="Schleicher M."/>
            <person name="Noegel A.A."/>
            <person name="Eichinger L."/>
            <person name="Gallinger C."/>
            <person name="Pawlowski J."/>
            <person name="Sierra R."/>
            <person name="Euteneuer U."/>
            <person name="Pillet L."/>
            <person name="Moustafa A."/>
            <person name="Platzer M."/>
            <person name="Groth M."/>
            <person name="Szafranski K."/>
            <person name="Schliwa M."/>
        </authorList>
    </citation>
    <scope>NUCLEOTIDE SEQUENCE [LARGE SCALE GENOMIC DNA]</scope>
</reference>
<organism evidence="2 3">
    <name type="scientific">Reticulomyxa filosa</name>
    <dbReference type="NCBI Taxonomy" id="46433"/>
    <lineage>
        <taxon>Eukaryota</taxon>
        <taxon>Sar</taxon>
        <taxon>Rhizaria</taxon>
        <taxon>Retaria</taxon>
        <taxon>Foraminifera</taxon>
        <taxon>Monothalamids</taxon>
        <taxon>Reticulomyxidae</taxon>
        <taxon>Reticulomyxa</taxon>
    </lineage>
</organism>
<accession>X6NTT5</accession>
<comment type="caution">
    <text evidence="2">The sequence shown here is derived from an EMBL/GenBank/DDBJ whole genome shotgun (WGS) entry which is preliminary data.</text>
</comment>
<dbReference type="AlphaFoldDB" id="X6NTT5"/>
<feature type="compositionally biased region" description="Basic and acidic residues" evidence="1">
    <location>
        <begin position="44"/>
        <end position="53"/>
    </location>
</feature>
<proteinExistence type="predicted"/>
<feature type="non-terminal residue" evidence="2">
    <location>
        <position position="350"/>
    </location>
</feature>
<gene>
    <name evidence="2" type="ORF">RFI_08421</name>
</gene>
<feature type="compositionally biased region" description="Basic and acidic residues" evidence="1">
    <location>
        <begin position="151"/>
        <end position="168"/>
    </location>
</feature>
<dbReference type="EMBL" id="ASPP01006518">
    <property type="protein sequence ID" value="ETO28707.1"/>
    <property type="molecule type" value="Genomic_DNA"/>
</dbReference>
<feature type="compositionally biased region" description="Acidic residues" evidence="1">
    <location>
        <begin position="169"/>
        <end position="180"/>
    </location>
</feature>
<feature type="region of interest" description="Disordered" evidence="1">
    <location>
        <begin position="44"/>
        <end position="67"/>
    </location>
</feature>
<evidence type="ECO:0008006" key="4">
    <source>
        <dbReference type="Google" id="ProtNLM"/>
    </source>
</evidence>
<protein>
    <recommendedName>
        <fullName evidence="4">F-box domain-containing protein</fullName>
    </recommendedName>
</protein>
<feature type="region of interest" description="Disordered" evidence="1">
    <location>
        <begin position="151"/>
        <end position="180"/>
    </location>
</feature>
<dbReference type="Proteomes" id="UP000023152">
    <property type="component" value="Unassembled WGS sequence"/>
</dbReference>